<dbReference type="AlphaFoldDB" id="A0A934S860"/>
<sequence length="408" mass="45763">MRIPLGCFLAAILIGFLGSRFFKDTSPVDDSVSPERRERKANRDRRTLQQQMEDSVAQARLAGKFDPFSGEWADWTEEELKSALEEGLKDPAVVLDGKEQRLVRMLFRAWCDKNLENAIAWWETTPSEFMQVRLSGVIGAAWPEDRGMEGLEFACAHSEQFFGYGSVASGQIMQKGLQQAVAGGVNEVASALKMLRESGLDSRYTMPVKFPDGFDFVALADTDEGRRVIESESCFFGGEWMKQDREAAFQSLVLDRSSFMKVFQLFNDRPLQNYGDTTTEEVERAGWVAQKLSKNSILSTPGVASNGALSMKGRPSMLAAYTEGFEDTVVRTIVAEDILRNSSSSGEMVISYLNQLKDPEWRISLLENTDSIVLTMSEKQLRENLSNWGASTEKIETIIKRYALTLRP</sequence>
<comment type="caution">
    <text evidence="2">The sequence shown here is derived from an EMBL/GenBank/DDBJ whole genome shotgun (WGS) entry which is preliminary data.</text>
</comment>
<protein>
    <submittedName>
        <fullName evidence="2">Uncharacterized protein</fullName>
    </submittedName>
</protein>
<reference evidence="2" key="1">
    <citation type="submission" date="2021-01" db="EMBL/GenBank/DDBJ databases">
        <title>Modified the classification status of verrucomicrobia.</title>
        <authorList>
            <person name="Feng X."/>
        </authorList>
    </citation>
    <scope>NUCLEOTIDE SEQUENCE</scope>
    <source>
        <strain evidence="2">KCTC 22041</strain>
    </source>
</reference>
<dbReference type="RefSeq" id="WP_200270693.1">
    <property type="nucleotide sequence ID" value="NZ_JAENIJ010000016.1"/>
</dbReference>
<organism evidence="2 3">
    <name type="scientific">Luteolibacter pohnpeiensis</name>
    <dbReference type="NCBI Taxonomy" id="454153"/>
    <lineage>
        <taxon>Bacteria</taxon>
        <taxon>Pseudomonadati</taxon>
        <taxon>Verrucomicrobiota</taxon>
        <taxon>Verrucomicrobiia</taxon>
        <taxon>Verrucomicrobiales</taxon>
        <taxon>Verrucomicrobiaceae</taxon>
        <taxon>Luteolibacter</taxon>
    </lineage>
</organism>
<evidence type="ECO:0000313" key="3">
    <source>
        <dbReference type="Proteomes" id="UP000603141"/>
    </source>
</evidence>
<proteinExistence type="predicted"/>
<keyword evidence="3" id="KW-1185">Reference proteome</keyword>
<feature type="region of interest" description="Disordered" evidence="1">
    <location>
        <begin position="26"/>
        <end position="49"/>
    </location>
</feature>
<accession>A0A934S860</accession>
<dbReference type="EMBL" id="JAENIJ010000016">
    <property type="protein sequence ID" value="MBK1883004.1"/>
    <property type="molecule type" value="Genomic_DNA"/>
</dbReference>
<dbReference type="Proteomes" id="UP000603141">
    <property type="component" value="Unassembled WGS sequence"/>
</dbReference>
<evidence type="ECO:0000313" key="2">
    <source>
        <dbReference type="EMBL" id="MBK1883004.1"/>
    </source>
</evidence>
<evidence type="ECO:0000256" key="1">
    <source>
        <dbReference type="SAM" id="MobiDB-lite"/>
    </source>
</evidence>
<name>A0A934S860_9BACT</name>
<gene>
    <name evidence="2" type="ORF">JIN85_11295</name>
</gene>